<accession>A0ACA9SQT9</accession>
<keyword evidence="2" id="KW-1185">Reference proteome</keyword>
<name>A0ACA9SQT9_9GLOM</name>
<protein>
    <submittedName>
        <fullName evidence="1">28955_t:CDS:1</fullName>
    </submittedName>
</protein>
<comment type="caution">
    <text evidence="1">The sequence shown here is derived from an EMBL/GenBank/DDBJ whole genome shotgun (WGS) entry which is preliminary data.</text>
</comment>
<dbReference type="Proteomes" id="UP000789920">
    <property type="component" value="Unassembled WGS sequence"/>
</dbReference>
<dbReference type="EMBL" id="CAJVQC010146367">
    <property type="protein sequence ID" value="CAG8845354.1"/>
    <property type="molecule type" value="Genomic_DNA"/>
</dbReference>
<gene>
    <name evidence="1" type="ORF">RPERSI_LOCUS33630</name>
</gene>
<reference evidence="1" key="1">
    <citation type="submission" date="2021-06" db="EMBL/GenBank/DDBJ databases">
        <authorList>
            <person name="Kallberg Y."/>
            <person name="Tangrot J."/>
            <person name="Rosling A."/>
        </authorList>
    </citation>
    <scope>NUCLEOTIDE SEQUENCE</scope>
    <source>
        <strain evidence="1">MA461A</strain>
    </source>
</reference>
<sequence length="50" mass="5059">VLPSNNDDQEILPDHFGCPVSSPTLVPSSSGPSLPSLSSPSLSSPGPFLP</sequence>
<proteinExistence type="predicted"/>
<organism evidence="1 2">
    <name type="scientific">Racocetra persica</name>
    <dbReference type="NCBI Taxonomy" id="160502"/>
    <lineage>
        <taxon>Eukaryota</taxon>
        <taxon>Fungi</taxon>
        <taxon>Fungi incertae sedis</taxon>
        <taxon>Mucoromycota</taxon>
        <taxon>Glomeromycotina</taxon>
        <taxon>Glomeromycetes</taxon>
        <taxon>Diversisporales</taxon>
        <taxon>Gigasporaceae</taxon>
        <taxon>Racocetra</taxon>
    </lineage>
</organism>
<evidence type="ECO:0000313" key="1">
    <source>
        <dbReference type="EMBL" id="CAG8845354.1"/>
    </source>
</evidence>
<feature type="non-terminal residue" evidence="1">
    <location>
        <position position="1"/>
    </location>
</feature>
<evidence type="ECO:0000313" key="2">
    <source>
        <dbReference type="Proteomes" id="UP000789920"/>
    </source>
</evidence>
<feature type="non-terminal residue" evidence="1">
    <location>
        <position position="50"/>
    </location>
</feature>